<comment type="cofactor">
    <cofactor evidence="1">
        <name>Fe(2+)</name>
        <dbReference type="ChEBI" id="CHEBI:29033"/>
    </cofactor>
</comment>
<evidence type="ECO:0000313" key="12">
    <source>
        <dbReference type="Proteomes" id="UP000515163"/>
    </source>
</evidence>
<evidence type="ECO:0000256" key="3">
    <source>
        <dbReference type="ARBA" id="ARBA00005022"/>
    </source>
</evidence>
<organism evidence="12 13">
    <name type="scientific">Actinia tenebrosa</name>
    <name type="common">Australian red waratah sea anemone</name>
    <dbReference type="NCBI Taxonomy" id="6105"/>
    <lineage>
        <taxon>Eukaryota</taxon>
        <taxon>Metazoa</taxon>
        <taxon>Cnidaria</taxon>
        <taxon>Anthozoa</taxon>
        <taxon>Hexacorallia</taxon>
        <taxon>Actiniaria</taxon>
        <taxon>Actiniidae</taxon>
        <taxon>Actinia</taxon>
    </lineage>
</organism>
<dbReference type="InterPro" id="IPR050411">
    <property type="entry name" value="AlphaKG_dependent_hydroxylases"/>
</dbReference>
<evidence type="ECO:0000256" key="5">
    <source>
        <dbReference type="ARBA" id="ARBA00022723"/>
    </source>
</evidence>
<keyword evidence="9" id="KW-0408">Iron</keyword>
<proteinExistence type="inferred from homology"/>
<dbReference type="Pfam" id="PF06155">
    <property type="entry name" value="GBBH-like_N"/>
    <property type="match status" value="1"/>
</dbReference>
<dbReference type="FunFam" id="3.30.2020.30:FF:000002">
    <property type="entry name" value="Putative gamma-butyrobetaine dioxygenase"/>
    <property type="match status" value="1"/>
</dbReference>
<dbReference type="GO" id="GO:0045329">
    <property type="term" value="P:carnitine biosynthetic process"/>
    <property type="evidence" value="ECO:0007669"/>
    <property type="project" value="UniProtKB-UniPathway"/>
</dbReference>
<comment type="pathway">
    <text evidence="3">Amine and polyamine biosynthesis; carnitine biosynthesis.</text>
</comment>
<sequence>MLASRVSYLARASRLVKHSRLLSTIANVKEQKSLVTEVHKKDSMLHVHWNDQSVSRFPYIYLRDICNCPKCLDAKSFQRKLDIVGQIDLNIQAKSVEVTQDGQKVQISWPDNHVSEFDSRWLHQNKLKERGDVVDETKGIARESVTLWDRKQMQDKLPRFIFEDVLRKDEVLYNWLFTLHEFGITLLVDAPTNSDPIAALVLAQRVGYNKATHYGFKFDVHAKFDANNLAYTTEYLPLHCDIPTAKNYPGVQILHCLEQVPTKGGSNQFVDGFKIAQDFKNKEPELYDVLSKTPIPYVDIGADVFGDFHLKNTWPVIELDHNKKIRRFTYNNHVRDYHLTSPPEKVCDIYRGYMLLGQMMRDPENKIDQKLQKGEMVTFNNSRVLHGRSEFTPTRAGNRHLQGTYLDWDLIYARLRSLGQSLGRPFNE</sequence>
<keyword evidence="7" id="KW-0223">Dioxygenase</keyword>
<dbReference type="GeneID" id="116304158"/>
<dbReference type="OrthoDB" id="406634at2759"/>
<evidence type="ECO:0000256" key="7">
    <source>
        <dbReference type="ARBA" id="ARBA00022964"/>
    </source>
</evidence>
<keyword evidence="12" id="KW-1185">Reference proteome</keyword>
<feature type="domain" description="Gamma-butyrobetaine hydroxylase-like N-terminal" evidence="11">
    <location>
        <begin position="37"/>
        <end position="122"/>
    </location>
</feature>
<evidence type="ECO:0000256" key="9">
    <source>
        <dbReference type="ARBA" id="ARBA00023004"/>
    </source>
</evidence>
<dbReference type="KEGG" id="aten:116304158"/>
<protein>
    <submittedName>
        <fullName evidence="13">Gamma-butyrobetaine dioxygenase-like</fullName>
    </submittedName>
</protein>
<evidence type="ECO:0000313" key="13">
    <source>
        <dbReference type="RefSeq" id="XP_031569690.1"/>
    </source>
</evidence>
<comment type="similarity">
    <text evidence="4">Belongs to the gamma-BBH/TMLD family.</text>
</comment>
<dbReference type="InterPro" id="IPR010376">
    <property type="entry name" value="GBBH-like_N"/>
</dbReference>
<evidence type="ECO:0000259" key="10">
    <source>
        <dbReference type="Pfam" id="PF02668"/>
    </source>
</evidence>
<gene>
    <name evidence="13" type="primary">LOC116304158</name>
</gene>
<dbReference type="Proteomes" id="UP000515163">
    <property type="component" value="Unplaced"/>
</dbReference>
<evidence type="ECO:0000256" key="1">
    <source>
        <dbReference type="ARBA" id="ARBA00001954"/>
    </source>
</evidence>
<dbReference type="RefSeq" id="XP_031569690.1">
    <property type="nucleotide sequence ID" value="XM_031713830.1"/>
</dbReference>
<dbReference type="FunFam" id="3.60.130.10:FF:000001">
    <property type="entry name" value="Trimethyllysine dioxygenase, mitochondrial"/>
    <property type="match status" value="1"/>
</dbReference>
<evidence type="ECO:0000256" key="4">
    <source>
        <dbReference type="ARBA" id="ARBA00008654"/>
    </source>
</evidence>
<dbReference type="SUPFAM" id="SSF51197">
    <property type="entry name" value="Clavaminate synthase-like"/>
    <property type="match status" value="1"/>
</dbReference>
<reference evidence="13" key="1">
    <citation type="submission" date="2025-08" db="UniProtKB">
        <authorList>
            <consortium name="RefSeq"/>
        </authorList>
    </citation>
    <scope>IDENTIFICATION</scope>
    <source>
        <tissue evidence="13">Tentacle</tissue>
    </source>
</reference>
<dbReference type="Gene3D" id="3.60.130.10">
    <property type="entry name" value="Clavaminate synthase-like"/>
    <property type="match status" value="1"/>
</dbReference>
<dbReference type="GO" id="GO:0005739">
    <property type="term" value="C:mitochondrion"/>
    <property type="evidence" value="ECO:0007669"/>
    <property type="project" value="TreeGrafter"/>
</dbReference>
<keyword evidence="6" id="KW-0124">Carnitine biosynthesis</keyword>
<comment type="cofactor">
    <cofactor evidence="2">
        <name>L-ascorbate</name>
        <dbReference type="ChEBI" id="CHEBI:38290"/>
    </cofactor>
</comment>
<dbReference type="PANTHER" id="PTHR10696:SF33">
    <property type="entry name" value="GAMMA-BUTYROBETAINE DIOXYGENASE"/>
    <property type="match status" value="1"/>
</dbReference>
<evidence type="ECO:0000256" key="2">
    <source>
        <dbReference type="ARBA" id="ARBA00001961"/>
    </source>
</evidence>
<dbReference type="UniPathway" id="UPA00118"/>
<dbReference type="Gene3D" id="3.30.2020.30">
    <property type="match status" value="1"/>
</dbReference>
<dbReference type="CDD" id="cd00250">
    <property type="entry name" value="CAS_like"/>
    <property type="match status" value="1"/>
</dbReference>
<feature type="domain" description="TauD/TfdA-like" evidence="10">
    <location>
        <begin position="160"/>
        <end position="405"/>
    </location>
</feature>
<dbReference type="FunCoup" id="A0A6P8ITZ2">
    <property type="interactions" value="285"/>
</dbReference>
<accession>A0A6P8ITZ2</accession>
<dbReference type="GO" id="GO:0046872">
    <property type="term" value="F:metal ion binding"/>
    <property type="evidence" value="ECO:0007669"/>
    <property type="project" value="UniProtKB-KW"/>
</dbReference>
<dbReference type="InParanoid" id="A0A6P8ITZ2"/>
<evidence type="ECO:0000259" key="11">
    <source>
        <dbReference type="Pfam" id="PF06155"/>
    </source>
</evidence>
<dbReference type="PANTHER" id="PTHR10696">
    <property type="entry name" value="GAMMA-BUTYROBETAINE HYDROXYLASE-RELATED"/>
    <property type="match status" value="1"/>
</dbReference>
<name>A0A6P8ITZ2_ACTTE</name>
<evidence type="ECO:0000256" key="6">
    <source>
        <dbReference type="ARBA" id="ARBA00022873"/>
    </source>
</evidence>
<dbReference type="Pfam" id="PF02668">
    <property type="entry name" value="TauD"/>
    <property type="match status" value="1"/>
</dbReference>
<evidence type="ECO:0000256" key="8">
    <source>
        <dbReference type="ARBA" id="ARBA00023002"/>
    </source>
</evidence>
<dbReference type="GO" id="GO:0016706">
    <property type="term" value="F:2-oxoglutarate-dependent dioxygenase activity"/>
    <property type="evidence" value="ECO:0007669"/>
    <property type="project" value="UniProtKB-ARBA"/>
</dbReference>
<dbReference type="InterPro" id="IPR042098">
    <property type="entry name" value="TauD-like_sf"/>
</dbReference>
<dbReference type="InterPro" id="IPR038492">
    <property type="entry name" value="GBBH-like_N_sf"/>
</dbReference>
<dbReference type="AlphaFoldDB" id="A0A6P8ITZ2"/>
<dbReference type="InterPro" id="IPR003819">
    <property type="entry name" value="TauD/TfdA-like"/>
</dbReference>
<keyword evidence="5" id="KW-0479">Metal-binding</keyword>
<keyword evidence="8" id="KW-0560">Oxidoreductase</keyword>